<evidence type="ECO:0000256" key="7">
    <source>
        <dbReference type="ARBA" id="ARBA00022833"/>
    </source>
</evidence>
<dbReference type="AlphaFoldDB" id="A0A6J3M215"/>
<dbReference type="InterPro" id="IPR050628">
    <property type="entry name" value="SNF2_RAD54_helicase_TF"/>
</dbReference>
<feature type="compositionally biased region" description="Basic and acidic residues" evidence="10">
    <location>
        <begin position="70"/>
        <end position="81"/>
    </location>
</feature>
<feature type="region of interest" description="Disordered" evidence="10">
    <location>
        <begin position="1109"/>
        <end position="1137"/>
    </location>
</feature>
<dbReference type="Gene3D" id="3.40.50.300">
    <property type="entry name" value="P-loop containing nucleotide triphosphate hydrolases"/>
    <property type="match status" value="1"/>
</dbReference>
<evidence type="ECO:0000313" key="14">
    <source>
        <dbReference type="Proteomes" id="UP000504637"/>
    </source>
</evidence>
<evidence type="ECO:0000256" key="10">
    <source>
        <dbReference type="SAM" id="MobiDB-lite"/>
    </source>
</evidence>
<evidence type="ECO:0000256" key="8">
    <source>
        <dbReference type="ARBA" id="ARBA00022840"/>
    </source>
</evidence>
<keyword evidence="14" id="KW-1185">Reference proteome</keyword>
<dbReference type="Pfam" id="PF00176">
    <property type="entry name" value="SNF2-rel_dom"/>
    <property type="match status" value="1"/>
</dbReference>
<dbReference type="InterPro" id="IPR038718">
    <property type="entry name" value="SNF2-like_sf"/>
</dbReference>
<dbReference type="PANTHER" id="PTHR45626">
    <property type="entry name" value="TRANSCRIPTION TERMINATION FACTOR 2-RELATED"/>
    <property type="match status" value="1"/>
</dbReference>
<dbReference type="PROSITE" id="PS50089">
    <property type="entry name" value="ZF_RING_2"/>
    <property type="match status" value="1"/>
</dbReference>
<evidence type="ECO:0000256" key="1">
    <source>
        <dbReference type="ARBA" id="ARBA00007025"/>
    </source>
</evidence>
<dbReference type="OrthoDB" id="448448at2759"/>
<keyword evidence="4 9" id="KW-0863">Zinc-finger</keyword>
<dbReference type="PROSITE" id="PS51194">
    <property type="entry name" value="HELICASE_CTER"/>
    <property type="match status" value="1"/>
</dbReference>
<feature type="compositionally biased region" description="Basic and acidic residues" evidence="10">
    <location>
        <begin position="1127"/>
        <end position="1137"/>
    </location>
</feature>
<dbReference type="GO" id="GO:0005524">
    <property type="term" value="F:ATP binding"/>
    <property type="evidence" value="ECO:0007669"/>
    <property type="project" value="UniProtKB-KW"/>
</dbReference>
<keyword evidence="7" id="KW-0862">Zinc</keyword>
<evidence type="ECO:0000256" key="6">
    <source>
        <dbReference type="ARBA" id="ARBA00022806"/>
    </source>
</evidence>
<name>A0A6J3M215_9PEZI</name>
<keyword evidence="2" id="KW-0479">Metal-binding</keyword>
<feature type="domain" description="Helicase C-terminal" evidence="13">
    <location>
        <begin position="927"/>
        <end position="1077"/>
    </location>
</feature>
<feature type="compositionally biased region" description="Acidic residues" evidence="10">
    <location>
        <begin position="36"/>
        <end position="47"/>
    </location>
</feature>
<evidence type="ECO:0008006" key="16">
    <source>
        <dbReference type="Google" id="ProtNLM"/>
    </source>
</evidence>
<dbReference type="GeneID" id="54361046"/>
<evidence type="ECO:0000256" key="2">
    <source>
        <dbReference type="ARBA" id="ARBA00022723"/>
    </source>
</evidence>
<feature type="compositionally biased region" description="Polar residues" evidence="10">
    <location>
        <begin position="1109"/>
        <end position="1125"/>
    </location>
</feature>
<reference evidence="15" key="3">
    <citation type="submission" date="2025-08" db="UniProtKB">
        <authorList>
            <consortium name="RefSeq"/>
        </authorList>
    </citation>
    <scope>IDENTIFICATION</scope>
    <source>
        <strain evidence="15">CBS 342.82</strain>
    </source>
</reference>
<feature type="region of interest" description="Disordered" evidence="10">
    <location>
        <begin position="1"/>
        <end position="123"/>
    </location>
</feature>
<dbReference type="InterPro" id="IPR027417">
    <property type="entry name" value="P-loop_NTPase"/>
</dbReference>
<reference evidence="15" key="1">
    <citation type="submission" date="2020-01" db="EMBL/GenBank/DDBJ databases">
        <authorList>
            <consortium name="DOE Joint Genome Institute"/>
            <person name="Haridas S."/>
            <person name="Albert R."/>
            <person name="Binder M."/>
            <person name="Bloem J."/>
            <person name="Labutti K."/>
            <person name="Salamov A."/>
            <person name="Andreopoulos B."/>
            <person name="Baker S.E."/>
            <person name="Barry K."/>
            <person name="Bills G."/>
            <person name="Bluhm B.H."/>
            <person name="Cannon C."/>
            <person name="Castanera R."/>
            <person name="Culley D.E."/>
            <person name="Daum C."/>
            <person name="Ezra D."/>
            <person name="Gonzalez J.B."/>
            <person name="Henrissat B."/>
            <person name="Kuo A."/>
            <person name="Liang C."/>
            <person name="Lipzen A."/>
            <person name="Lutzoni F."/>
            <person name="Magnuson J."/>
            <person name="Mondo S."/>
            <person name="Nolan M."/>
            <person name="Ohm R."/>
            <person name="Pangilinan J."/>
            <person name="Park H.-J."/>
            <person name="Ramirez L."/>
            <person name="Alfaro M."/>
            <person name="Sun H."/>
            <person name="Tritt A."/>
            <person name="Yoshinaga Y."/>
            <person name="Zwiers L.-H."/>
            <person name="Turgeon B.G."/>
            <person name="Goodwin S.B."/>
            <person name="Spatafora J.W."/>
            <person name="Crous P.W."/>
            <person name="Grigoriev I.V."/>
        </authorList>
    </citation>
    <scope>NUCLEOTIDE SEQUENCE</scope>
    <source>
        <strain evidence="15">CBS 342.82</strain>
    </source>
</reference>
<dbReference type="RefSeq" id="XP_033458575.1">
    <property type="nucleotide sequence ID" value="XM_033603246.1"/>
</dbReference>
<accession>A0A6J3M215</accession>
<dbReference type="Proteomes" id="UP000504637">
    <property type="component" value="Unplaced"/>
</dbReference>
<dbReference type="SMART" id="SM00184">
    <property type="entry name" value="RING"/>
    <property type="match status" value="1"/>
</dbReference>
<dbReference type="GO" id="GO:0008270">
    <property type="term" value="F:zinc ion binding"/>
    <property type="evidence" value="ECO:0007669"/>
    <property type="project" value="UniProtKB-KW"/>
</dbReference>
<feature type="domain" description="RING-type" evidence="11">
    <location>
        <begin position="827"/>
        <end position="872"/>
    </location>
</feature>
<dbReference type="SUPFAM" id="SSF52540">
    <property type="entry name" value="P-loop containing nucleoside triphosphate hydrolases"/>
    <property type="match status" value="2"/>
</dbReference>
<feature type="compositionally biased region" description="Polar residues" evidence="10">
    <location>
        <begin position="175"/>
        <end position="190"/>
    </location>
</feature>
<protein>
    <recommendedName>
        <fullName evidence="16">P-loop containing nucleoside triphosphate hydrolase protein</fullName>
    </recommendedName>
</protein>
<dbReference type="CDD" id="cd18008">
    <property type="entry name" value="DEXDc_SHPRH-like"/>
    <property type="match status" value="1"/>
</dbReference>
<evidence type="ECO:0000259" key="12">
    <source>
        <dbReference type="PROSITE" id="PS51192"/>
    </source>
</evidence>
<dbReference type="CDD" id="cd16449">
    <property type="entry name" value="RING-HC"/>
    <property type="match status" value="1"/>
</dbReference>
<dbReference type="GO" id="GO:0004386">
    <property type="term" value="F:helicase activity"/>
    <property type="evidence" value="ECO:0007669"/>
    <property type="project" value="UniProtKB-KW"/>
</dbReference>
<dbReference type="Gene3D" id="3.30.40.10">
    <property type="entry name" value="Zinc/RING finger domain, C3HC4 (zinc finger)"/>
    <property type="match status" value="1"/>
</dbReference>
<keyword evidence="6" id="KW-0347">Helicase</keyword>
<feature type="compositionally biased region" description="Acidic residues" evidence="10">
    <location>
        <begin position="196"/>
        <end position="213"/>
    </location>
</feature>
<dbReference type="GO" id="GO:0006281">
    <property type="term" value="P:DNA repair"/>
    <property type="evidence" value="ECO:0007669"/>
    <property type="project" value="TreeGrafter"/>
</dbReference>
<dbReference type="InterPro" id="IPR001650">
    <property type="entry name" value="Helicase_C-like"/>
</dbReference>
<dbReference type="Pfam" id="PF00271">
    <property type="entry name" value="Helicase_C"/>
    <property type="match status" value="1"/>
</dbReference>
<sequence>MSSPGRSFSQHNSFEAETEMGGDKSAKSLFVHDTPEPDSIEDNDETTGSDQNLAGGGQETIPASPFDLPLPEKDKSTHPPVEENIPDDAQDSAVEAAGPGNDQEALENPVSANAAEGSAAIRRKLEELQREMFNQFKDMPVSTDQHSHDDEAQPEPLMLFGEVLDPAPTFPSVHQPPTESMTSRFLTSGLGQLAREDDDPGSSLDLDDDDDDDRSVSAPSSVKKSSESSRKRSTSTSEDDERPTRLKQTARRSVKRKQRKAQDDEDFRESHKSSRRGRKSKNNASGNQRDSNNINGPLLMGTNVFRSQRQTANLPEPTRFAHDAKDRSKMTAFKSYIKAALPEHKAAAKKDCQTLNSALRKFDGQGAVRAKLDDGTWLLRGMTTGLKPFQVVGAAFMRHREKSESVRGGIMADEMGLGKTVQTLANIMNNLPNLLEEGPRATLIVASRAILAQWQAELRKHCKSQVGRDRDRRYGYGKIVTHYSGHRLKMQDEELIAELEDAHIVFTTYSEISASFPQASPPIYLTTAEEKSRWWNDHYEKDKGVFLRARFLRVVLDEAHCIKNHDTRISQACRHIDAVHRWALTGTPVLNGISEYYALFLFLKVPLTGSFQIFKENFCEDFEGSQRLTALLSKYMIRRTHSSTFCGAKLLSLPRASGAVLYLEFTEVERTIYDIVTKRFIDEINSILLSDETQKQRCRHIWTLVLRLRQITSHVLLAQETITSLFQLEDYEKLNRVAVNATRAAGPSDDRLLRQIAHALDMANPEQTQALGGSDHNEVMQRLADIPPAAHVSNTGGNHGRSADFTPYISEVRSSTKWQELLRNIECAGCHQVPRDPMITSCFHVYCANCITRLQHDAARAGHGQAMCLICQTPYTSVKDCLKALEEVEEEDGESDSGAAKPRKNSSLPSWLTLPGEMISSAKTRGVKMQILKWLSEDPDVKIIVYTQFIHLVHIMARICREEGWRYVTYHGGIDHDAREKAIVEFSDPEQSKSIMLASLKSGGQGLNLTVAARVIIVDPWWNSAIEQQGFCRVYRIGQNRTSQLCRLVVRNTIDEKMEEIKRRKDLEINSVMDNPSLSESLGFNELLEIFGQVGHDSGGRPFIIANSEVQGNSRRPRSGSTIANQLDREGHFTDEP</sequence>
<evidence type="ECO:0000256" key="5">
    <source>
        <dbReference type="ARBA" id="ARBA00022801"/>
    </source>
</evidence>
<keyword evidence="8" id="KW-0067">ATP-binding</keyword>
<feature type="compositionally biased region" description="Polar residues" evidence="10">
    <location>
        <begin position="282"/>
        <end position="295"/>
    </location>
</feature>
<evidence type="ECO:0000256" key="3">
    <source>
        <dbReference type="ARBA" id="ARBA00022741"/>
    </source>
</evidence>
<evidence type="ECO:0000256" key="4">
    <source>
        <dbReference type="ARBA" id="ARBA00022771"/>
    </source>
</evidence>
<dbReference type="PANTHER" id="PTHR45626:SF17">
    <property type="entry name" value="HELICASE-LIKE TRANSCRIPTION FACTOR"/>
    <property type="match status" value="1"/>
</dbReference>
<gene>
    <name evidence="15" type="ORF">K489DRAFT_371543</name>
</gene>
<dbReference type="InterPro" id="IPR017907">
    <property type="entry name" value="Znf_RING_CS"/>
</dbReference>
<dbReference type="GO" id="GO:0005634">
    <property type="term" value="C:nucleus"/>
    <property type="evidence" value="ECO:0007669"/>
    <property type="project" value="TreeGrafter"/>
</dbReference>
<dbReference type="GO" id="GO:0008094">
    <property type="term" value="F:ATP-dependent activity, acting on DNA"/>
    <property type="evidence" value="ECO:0007669"/>
    <property type="project" value="TreeGrafter"/>
</dbReference>
<evidence type="ECO:0000259" key="11">
    <source>
        <dbReference type="PROSITE" id="PS50089"/>
    </source>
</evidence>
<dbReference type="PROSITE" id="PS00518">
    <property type="entry name" value="ZF_RING_1"/>
    <property type="match status" value="1"/>
</dbReference>
<comment type="similarity">
    <text evidence="1">Belongs to the SNF2/RAD54 helicase family.</text>
</comment>
<dbReference type="SMART" id="SM00490">
    <property type="entry name" value="HELICc"/>
    <property type="match status" value="1"/>
</dbReference>
<proteinExistence type="inferred from homology"/>
<reference evidence="15" key="2">
    <citation type="submission" date="2020-04" db="EMBL/GenBank/DDBJ databases">
        <authorList>
            <consortium name="NCBI Genome Project"/>
        </authorList>
    </citation>
    <scope>NUCLEOTIDE SEQUENCE</scope>
    <source>
        <strain evidence="15">CBS 342.82</strain>
    </source>
</reference>
<dbReference type="InterPro" id="IPR049730">
    <property type="entry name" value="SNF2/RAD54-like_C"/>
</dbReference>
<feature type="compositionally biased region" description="Polar residues" evidence="10">
    <location>
        <begin position="1"/>
        <end position="15"/>
    </location>
</feature>
<organism evidence="15">
    <name type="scientific">Dissoconium aciculare CBS 342.82</name>
    <dbReference type="NCBI Taxonomy" id="1314786"/>
    <lineage>
        <taxon>Eukaryota</taxon>
        <taxon>Fungi</taxon>
        <taxon>Dikarya</taxon>
        <taxon>Ascomycota</taxon>
        <taxon>Pezizomycotina</taxon>
        <taxon>Dothideomycetes</taxon>
        <taxon>Dothideomycetidae</taxon>
        <taxon>Mycosphaerellales</taxon>
        <taxon>Dissoconiaceae</taxon>
        <taxon>Dissoconium</taxon>
    </lineage>
</organism>
<dbReference type="SMART" id="SM00487">
    <property type="entry name" value="DEXDc"/>
    <property type="match status" value="1"/>
</dbReference>
<dbReference type="InterPro" id="IPR001841">
    <property type="entry name" value="Znf_RING"/>
</dbReference>
<dbReference type="GO" id="GO:0016787">
    <property type="term" value="F:hydrolase activity"/>
    <property type="evidence" value="ECO:0007669"/>
    <property type="project" value="UniProtKB-KW"/>
</dbReference>
<keyword evidence="3" id="KW-0547">Nucleotide-binding</keyword>
<dbReference type="PROSITE" id="PS51192">
    <property type="entry name" value="HELICASE_ATP_BIND_1"/>
    <property type="match status" value="1"/>
</dbReference>
<evidence type="ECO:0000313" key="15">
    <source>
        <dbReference type="RefSeq" id="XP_033458575.1"/>
    </source>
</evidence>
<keyword evidence="5" id="KW-0378">Hydrolase</keyword>
<feature type="domain" description="Helicase ATP-binding" evidence="12">
    <location>
        <begin position="400"/>
        <end position="606"/>
    </location>
</feature>
<dbReference type="CDD" id="cd18793">
    <property type="entry name" value="SF2_C_SNF"/>
    <property type="match status" value="1"/>
</dbReference>
<dbReference type="InterPro" id="IPR014001">
    <property type="entry name" value="Helicase_ATP-bd"/>
</dbReference>
<dbReference type="Gene3D" id="3.40.50.10810">
    <property type="entry name" value="Tandem AAA-ATPase domain"/>
    <property type="match status" value="1"/>
</dbReference>
<feature type="compositionally biased region" description="Basic residues" evidence="10">
    <location>
        <begin position="248"/>
        <end position="259"/>
    </location>
</feature>
<dbReference type="InterPro" id="IPR000330">
    <property type="entry name" value="SNF2_N"/>
</dbReference>
<evidence type="ECO:0000259" key="13">
    <source>
        <dbReference type="PROSITE" id="PS51194"/>
    </source>
</evidence>
<dbReference type="InterPro" id="IPR013083">
    <property type="entry name" value="Znf_RING/FYVE/PHD"/>
</dbReference>
<dbReference type="SUPFAM" id="SSF57850">
    <property type="entry name" value="RING/U-box"/>
    <property type="match status" value="1"/>
</dbReference>
<feature type="region of interest" description="Disordered" evidence="10">
    <location>
        <begin position="137"/>
        <end position="299"/>
    </location>
</feature>
<evidence type="ECO:0000256" key="9">
    <source>
        <dbReference type="PROSITE-ProRule" id="PRU00175"/>
    </source>
</evidence>